<dbReference type="EnsemblFungi" id="CEF83981">
    <property type="protein sequence ID" value="CEF83981"/>
    <property type="gene ID" value="FGRRES_13022"/>
</dbReference>
<dbReference type="RefSeq" id="XP_011326618.1">
    <property type="nucleotide sequence ID" value="XM_011328316.1"/>
</dbReference>
<reference evidence="3" key="4">
    <citation type="submission" date="2017-01" db="UniProtKB">
        <authorList>
            <consortium name="EnsemblFungi"/>
        </authorList>
    </citation>
    <scope>IDENTIFICATION</scope>
    <source>
        <strain evidence="3">PH-1 / ATCC MYA-4620 / FGSC 9075 / NRRL 31084</strain>
    </source>
</reference>
<accession>A0A098DQ49</accession>
<evidence type="ECO:0000313" key="3">
    <source>
        <dbReference type="EnsemblFungi" id="CEF83981"/>
    </source>
</evidence>
<dbReference type="VEuPathDB" id="FungiDB:FGRAMPH1_01G23571"/>
<proteinExistence type="predicted"/>
<name>I1S846_GIBZE</name>
<protein>
    <submittedName>
        <fullName evidence="2">Chromosome 4, complete genome</fullName>
    </submittedName>
</protein>
<evidence type="ECO:0000313" key="2">
    <source>
        <dbReference type="EMBL" id="CEF83981.1"/>
    </source>
</evidence>
<evidence type="ECO:0000313" key="4">
    <source>
        <dbReference type="Proteomes" id="UP000070720"/>
    </source>
</evidence>
<accession>I1S846</accession>
<organism evidence="2 4">
    <name type="scientific">Gibberella zeae (strain ATCC MYA-4620 / CBS 123657 / FGSC 9075 / NRRL 31084 / PH-1)</name>
    <name type="common">Wheat head blight fungus</name>
    <name type="synonym">Fusarium graminearum</name>
    <dbReference type="NCBI Taxonomy" id="229533"/>
    <lineage>
        <taxon>Eukaryota</taxon>
        <taxon>Fungi</taxon>
        <taxon>Dikarya</taxon>
        <taxon>Ascomycota</taxon>
        <taxon>Pezizomycotina</taxon>
        <taxon>Sordariomycetes</taxon>
        <taxon>Hypocreomycetidae</taxon>
        <taxon>Hypocreales</taxon>
        <taxon>Nectriaceae</taxon>
        <taxon>Fusarium</taxon>
    </lineage>
</organism>
<gene>
    <name evidence="2" type="ORF">FGRAMPH1_01T23571</name>
</gene>
<reference evidence="2 4" key="3">
    <citation type="journal article" date="2015" name="BMC Genomics">
        <title>The completed genome sequence of the pathogenic ascomycete fungus Fusarium graminearum.</title>
        <authorList>
            <person name="King R."/>
            <person name="Urban M."/>
            <person name="Hammond-Kosack M.C."/>
            <person name="Hassani-Pak K."/>
            <person name="Hammond-Kosack K.E."/>
        </authorList>
    </citation>
    <scope>NUCLEOTIDE SEQUENCE [LARGE SCALE GENOMIC DNA]</scope>
    <source>
        <strain evidence="4">ATCC MYA-4620 / CBS 123657 / FGSC 9075 / NRRL 31084 / PH-1</strain>
        <strain evidence="2">PH-1</strain>
    </source>
</reference>
<evidence type="ECO:0000256" key="1">
    <source>
        <dbReference type="SAM" id="MobiDB-lite"/>
    </source>
</evidence>
<sequence length="122" mass="13334">MGPQTKLIWDVNRGLGDRIVSTSRCLSAFGYDAMSQKLNEPSFKDHPLALSSLSKRDVGASVANTLVESSILGLVRLSGASSIMVKECARNLSAMPAQHDCSSSARDELDKYCRQSRKTRTR</sequence>
<dbReference type="Proteomes" id="UP000070720">
    <property type="component" value="Chromosome 4"/>
</dbReference>
<dbReference type="HOGENOM" id="CLU_2026965_0_0_1"/>
<feature type="region of interest" description="Disordered" evidence="1">
    <location>
        <begin position="97"/>
        <end position="122"/>
    </location>
</feature>
<dbReference type="KEGG" id="fgr:FGSG_13022"/>
<dbReference type="EMBL" id="HG970335">
    <property type="protein sequence ID" value="CEF83981.1"/>
    <property type="molecule type" value="Genomic_DNA"/>
</dbReference>
<reference evidence="3 4" key="2">
    <citation type="journal article" date="2010" name="Nature">
        <title>Comparative genomics reveals mobile pathogenicity chromosomes in Fusarium.</title>
        <authorList>
            <person name="Ma L.J."/>
            <person name="van der Does H.C."/>
            <person name="Borkovich K.A."/>
            <person name="Coleman J.J."/>
            <person name="Daboussi M.J."/>
            <person name="Di Pietro A."/>
            <person name="Dufresne M."/>
            <person name="Freitag M."/>
            <person name="Grabherr M."/>
            <person name="Henrissat B."/>
            <person name="Houterman P.M."/>
            <person name="Kang S."/>
            <person name="Shim W.B."/>
            <person name="Woloshuk C."/>
            <person name="Xie X."/>
            <person name="Xu J.R."/>
            <person name="Antoniw J."/>
            <person name="Baker S.E."/>
            <person name="Bluhm B.H."/>
            <person name="Breakspear A."/>
            <person name="Brown D.W."/>
            <person name="Butchko R.A."/>
            <person name="Chapman S."/>
            <person name="Coulson R."/>
            <person name="Coutinho P.M."/>
            <person name="Danchin E.G."/>
            <person name="Diener A."/>
            <person name="Gale L.R."/>
            <person name="Gardiner D.M."/>
            <person name="Goff S."/>
            <person name="Hammond-Kosack K.E."/>
            <person name="Hilburn K."/>
            <person name="Hua-Van A."/>
            <person name="Jonkers W."/>
            <person name="Kazan K."/>
            <person name="Kodira C.D."/>
            <person name="Koehrsen M."/>
            <person name="Kumar L."/>
            <person name="Lee Y.H."/>
            <person name="Li L."/>
            <person name="Manners J.M."/>
            <person name="Miranda-Saavedra D."/>
            <person name="Mukherjee M."/>
            <person name="Park G."/>
            <person name="Park J."/>
            <person name="Park S.Y."/>
            <person name="Proctor R.H."/>
            <person name="Regev A."/>
            <person name="Ruiz-Roldan M.C."/>
            <person name="Sain D."/>
            <person name="Sakthikumar S."/>
            <person name="Sykes S."/>
            <person name="Schwartz D.C."/>
            <person name="Turgeon B.G."/>
            <person name="Wapinski I."/>
            <person name="Yoder O."/>
            <person name="Young S."/>
            <person name="Zeng Q."/>
            <person name="Zhou S."/>
            <person name="Galagan J."/>
            <person name="Cuomo C.A."/>
            <person name="Kistler H.C."/>
            <person name="Rep M."/>
        </authorList>
    </citation>
    <scope>GENOME REANNOTATION</scope>
    <source>
        <strain evidence="4">ATCC MYA-4620 / CBS 123657 / FGSC 9075 / NRRL 31084 / PH-1</strain>
        <strain evidence="3">PH-1 / ATCC MYA-4620 / FGSC 9075 / NRRL 31084</strain>
    </source>
</reference>
<dbReference type="InParanoid" id="I1S846"/>
<reference evidence="3 4" key="1">
    <citation type="journal article" date="2007" name="Science">
        <title>The Fusarium graminearum genome reveals a link between localized polymorphism and pathogen specialization.</title>
        <authorList>
            <person name="Cuomo C.A."/>
            <person name="Gueldener U."/>
            <person name="Xu J.-R."/>
            <person name="Trail F."/>
            <person name="Turgeon B.G."/>
            <person name="Di Pietro A."/>
            <person name="Walton J.D."/>
            <person name="Ma L.-J."/>
            <person name="Baker S.E."/>
            <person name="Rep M."/>
            <person name="Adam G."/>
            <person name="Antoniw J."/>
            <person name="Baldwin T."/>
            <person name="Calvo S.E."/>
            <person name="Chang Y.-L."/>
            <person name="DeCaprio D."/>
            <person name="Gale L.R."/>
            <person name="Gnerre S."/>
            <person name="Goswami R.S."/>
            <person name="Hammond-Kosack K."/>
            <person name="Harris L.J."/>
            <person name="Hilburn K."/>
            <person name="Kennell J.C."/>
            <person name="Kroken S."/>
            <person name="Magnuson J.K."/>
            <person name="Mannhaupt G."/>
            <person name="Mauceli E.W."/>
            <person name="Mewes H.-W."/>
            <person name="Mitterbauer R."/>
            <person name="Muehlbauer G."/>
            <person name="Muensterkoetter M."/>
            <person name="Nelson D."/>
            <person name="O'Donnell K."/>
            <person name="Ouellet T."/>
            <person name="Qi W."/>
            <person name="Quesneville H."/>
            <person name="Roncero M.I.G."/>
            <person name="Seong K.-Y."/>
            <person name="Tetko I.V."/>
            <person name="Urban M."/>
            <person name="Waalwijk C."/>
            <person name="Ward T.J."/>
            <person name="Yao J."/>
            <person name="Birren B.W."/>
            <person name="Kistler H.C."/>
        </authorList>
    </citation>
    <scope>NUCLEOTIDE SEQUENCE [LARGE SCALE GENOMIC DNA]</scope>
    <source>
        <strain evidence="4">ATCC MYA-4620 / CBS 123657 / FGSC 9075 / NRRL 31084 / PH-1</strain>
        <strain evidence="3">PH-1 / ATCC MYA-4620 / FGSC 9075 / NRRL 31084</strain>
    </source>
</reference>
<keyword evidence="4" id="KW-1185">Reference proteome</keyword>
<dbReference type="AlphaFoldDB" id="I1S846"/>